<dbReference type="GO" id="GO:0045895">
    <property type="term" value="P:positive regulation of mating-type specific transcription, DNA-templated"/>
    <property type="evidence" value="ECO:0007669"/>
    <property type="project" value="InterPro"/>
</dbReference>
<keyword evidence="3 5" id="KW-0804">Transcription</keyword>
<feature type="domain" description="Alpha box" evidence="7">
    <location>
        <begin position="88"/>
        <end position="144"/>
    </location>
</feature>
<protein>
    <submittedName>
        <fullName evidence="8">Transcriptional co-activator mating type protein alpha</fullName>
    </submittedName>
</protein>
<evidence type="ECO:0000313" key="9">
    <source>
        <dbReference type="Proteomes" id="UP000501346"/>
    </source>
</evidence>
<evidence type="ECO:0000256" key="2">
    <source>
        <dbReference type="ARBA" id="ARBA00023125"/>
    </source>
</evidence>
<comment type="subcellular location">
    <subcellularLocation>
        <location evidence="5">Nucleus</location>
    </subcellularLocation>
</comment>
<evidence type="ECO:0000259" key="7">
    <source>
        <dbReference type="PROSITE" id="PS51325"/>
    </source>
</evidence>
<dbReference type="PROSITE" id="PS51325">
    <property type="entry name" value="ALPHA_BOX"/>
    <property type="match status" value="1"/>
</dbReference>
<sequence length="175" mass="20201">MFTSKPAFRIKNKTSKSHKKTGIPKKVEGKRIAKLINPSCFNIIRPLKKNIQIPAPSPLFLKKIQLYRIASGNQNVQCRQSRKASLTSSKKYLNSFMAFRAYYSQFGAGVKQNILSSLLSEEWHADKMQHGIWDYFAQQYNFINPGFGFVEWLTNNYAEVRGDGYWEDVFVHLAL</sequence>
<comment type="similarity">
    <text evidence="5">Belongs to the MATALPHA1 family.</text>
</comment>
<evidence type="ECO:0000256" key="6">
    <source>
        <dbReference type="SAM" id="MobiDB-lite"/>
    </source>
</evidence>
<feature type="compositionally biased region" description="Basic residues" evidence="6">
    <location>
        <begin position="8"/>
        <end position="23"/>
    </location>
</feature>
<evidence type="ECO:0000313" key="8">
    <source>
        <dbReference type="EMBL" id="QID83840.1"/>
    </source>
</evidence>
<dbReference type="Proteomes" id="UP000501346">
    <property type="component" value="Chromosome SeIII-ScIII"/>
</dbReference>
<name>A0A6C1E4H1_SACPS</name>
<gene>
    <name evidence="8" type="primary">HMLALPHA1</name>
    <name evidence="8" type="ORF">GRS66_006320</name>
</gene>
<evidence type="ECO:0000256" key="4">
    <source>
        <dbReference type="ARBA" id="ARBA00023242"/>
    </source>
</evidence>
<dbReference type="InterPro" id="IPR006856">
    <property type="entry name" value="MATalpha_HMGbox"/>
</dbReference>
<dbReference type="EMBL" id="CP049000">
    <property type="protein sequence ID" value="QID83840.1"/>
    <property type="molecule type" value="Genomic_DNA"/>
</dbReference>
<accession>A0A6C1E4H1</accession>
<dbReference type="OrthoDB" id="5398665at2759"/>
<evidence type="ECO:0000256" key="1">
    <source>
        <dbReference type="ARBA" id="ARBA00023015"/>
    </source>
</evidence>
<reference evidence="8 9" key="1">
    <citation type="journal article" date="2019" name="BMC Genomics">
        <title>Chromosome level assembly and comparative genome analysis confirm lager-brewing yeasts originated from a single hybridization.</title>
        <authorList>
            <person name="Salazar A.N."/>
            <person name="Gorter de Vries A.R."/>
            <person name="van den Broek M."/>
            <person name="Brouwers N."/>
            <person name="de la Torre Cortes P."/>
            <person name="Kuijpers N.G.A."/>
            <person name="Daran J.G."/>
            <person name="Abeel T."/>
        </authorList>
    </citation>
    <scope>NUCLEOTIDE SEQUENCE [LARGE SCALE GENOMIC DNA]</scope>
    <source>
        <strain evidence="8 9">CBS 1483</strain>
    </source>
</reference>
<evidence type="ECO:0000256" key="3">
    <source>
        <dbReference type="ARBA" id="ARBA00023163"/>
    </source>
</evidence>
<keyword evidence="1 5" id="KW-0805">Transcription regulation</keyword>
<organism evidence="8 9">
    <name type="scientific">Saccharomyces pastorianus</name>
    <name type="common">Lager yeast</name>
    <name type="synonym">Saccharomyces cerevisiae x Saccharomyces eubayanus</name>
    <dbReference type="NCBI Taxonomy" id="27292"/>
    <lineage>
        <taxon>Eukaryota</taxon>
        <taxon>Fungi</taxon>
        <taxon>Dikarya</taxon>
        <taxon>Ascomycota</taxon>
        <taxon>Saccharomycotina</taxon>
        <taxon>Saccharomycetes</taxon>
        <taxon>Saccharomycetales</taxon>
        <taxon>Saccharomycetaceae</taxon>
        <taxon>Saccharomyces</taxon>
    </lineage>
</organism>
<evidence type="ECO:0000256" key="5">
    <source>
        <dbReference type="RuleBase" id="RU003516"/>
    </source>
</evidence>
<dbReference type="GO" id="GO:0005634">
    <property type="term" value="C:nucleus"/>
    <property type="evidence" value="ECO:0007669"/>
    <property type="project" value="UniProtKB-SubCell"/>
</dbReference>
<dbReference type="Pfam" id="PF04769">
    <property type="entry name" value="MATalpha_HMGbox"/>
    <property type="match status" value="1"/>
</dbReference>
<keyword evidence="9" id="KW-1185">Reference proteome</keyword>
<proteinExistence type="inferred from homology"/>
<feature type="region of interest" description="Disordered" evidence="6">
    <location>
        <begin position="1"/>
        <end position="24"/>
    </location>
</feature>
<keyword evidence="4 5" id="KW-0539">Nucleus</keyword>
<dbReference type="GO" id="GO:0008301">
    <property type="term" value="F:DNA binding, bending"/>
    <property type="evidence" value="ECO:0007669"/>
    <property type="project" value="InterPro"/>
</dbReference>
<dbReference type="AlphaFoldDB" id="A0A6C1E4H1"/>
<keyword evidence="2 5" id="KW-0238">DNA-binding</keyword>